<comment type="caution">
    <text evidence="2">The sequence shown here is derived from an EMBL/GenBank/DDBJ whole genome shotgun (WGS) entry which is preliminary data.</text>
</comment>
<evidence type="ECO:0000259" key="1">
    <source>
        <dbReference type="Pfam" id="PF25794"/>
    </source>
</evidence>
<keyword evidence="3" id="KW-1185">Reference proteome</keyword>
<dbReference type="InterPro" id="IPR022155">
    <property type="entry name" value="DUF3684"/>
</dbReference>
<dbReference type="Pfam" id="PF12449">
    <property type="entry name" value="DUF3684"/>
    <property type="match status" value="2"/>
</dbReference>
<dbReference type="InterPro" id="IPR036890">
    <property type="entry name" value="HATPase_C_sf"/>
</dbReference>
<organism evidence="2 3">
    <name type="scientific">Rhizophagus irregularis (strain DAOM 181602 / DAOM 197198 / MUCL 43194)</name>
    <name type="common">Arbuscular mycorrhizal fungus</name>
    <name type="synonym">Glomus intraradices</name>
    <dbReference type="NCBI Taxonomy" id="747089"/>
    <lineage>
        <taxon>Eukaryota</taxon>
        <taxon>Fungi</taxon>
        <taxon>Fungi incertae sedis</taxon>
        <taxon>Mucoromycota</taxon>
        <taxon>Glomeromycotina</taxon>
        <taxon>Glomeromycetes</taxon>
        <taxon>Glomerales</taxon>
        <taxon>Glomeraceae</taxon>
        <taxon>Rhizophagus</taxon>
    </lineage>
</organism>
<reference evidence="2 3" key="2">
    <citation type="journal article" date="2018" name="New Phytol.">
        <title>High intraspecific genome diversity in the model arbuscular mycorrhizal symbiont Rhizophagus irregularis.</title>
        <authorList>
            <person name="Chen E.C.H."/>
            <person name="Morin E."/>
            <person name="Beaudet D."/>
            <person name="Noel J."/>
            <person name="Yildirir G."/>
            <person name="Ndikumana S."/>
            <person name="Charron P."/>
            <person name="St-Onge C."/>
            <person name="Giorgi J."/>
            <person name="Kruger M."/>
            <person name="Marton T."/>
            <person name="Ropars J."/>
            <person name="Grigoriev I.V."/>
            <person name="Hainaut M."/>
            <person name="Henrissat B."/>
            <person name="Roux C."/>
            <person name="Martin F."/>
            <person name="Corradi N."/>
        </authorList>
    </citation>
    <scope>NUCLEOTIDE SEQUENCE [LARGE SCALE GENOMIC DNA]</scope>
    <source>
        <strain evidence="2 3">DAOM 197198</strain>
    </source>
</reference>
<dbReference type="Pfam" id="PF25794">
    <property type="entry name" value="SACS"/>
    <property type="match status" value="1"/>
</dbReference>
<dbReference type="SUPFAM" id="SSF55874">
    <property type="entry name" value="ATPase domain of HSP90 chaperone/DNA topoisomerase II/histidine kinase"/>
    <property type="match status" value="1"/>
</dbReference>
<dbReference type="InterPro" id="IPR058210">
    <property type="entry name" value="SACS/Nov_dom"/>
</dbReference>
<proteinExistence type="predicted"/>
<dbReference type="STRING" id="747089.A0A2H5TWX8"/>
<evidence type="ECO:0000313" key="3">
    <source>
        <dbReference type="Proteomes" id="UP000018888"/>
    </source>
</evidence>
<protein>
    <recommendedName>
        <fullName evidence="1">Sacsin/Nov domain-containing protein</fullName>
    </recommendedName>
</protein>
<reference evidence="2 3" key="1">
    <citation type="journal article" date="2013" name="Proc. Natl. Acad. Sci. U.S.A.">
        <title>Genome of an arbuscular mycorrhizal fungus provides insight into the oldest plant symbiosis.</title>
        <authorList>
            <person name="Tisserant E."/>
            <person name="Malbreil M."/>
            <person name="Kuo A."/>
            <person name="Kohler A."/>
            <person name="Symeonidi A."/>
            <person name="Balestrini R."/>
            <person name="Charron P."/>
            <person name="Duensing N."/>
            <person name="Frei Dit Frey N."/>
            <person name="Gianinazzi-Pearson V."/>
            <person name="Gilbert L.B."/>
            <person name="Handa Y."/>
            <person name="Herr J.R."/>
            <person name="Hijri M."/>
            <person name="Koul R."/>
            <person name="Kawaguchi M."/>
            <person name="Krajinski F."/>
            <person name="Lammers P.J."/>
            <person name="Masclaux F.G."/>
            <person name="Murat C."/>
            <person name="Morin E."/>
            <person name="Ndikumana S."/>
            <person name="Pagni M."/>
            <person name="Petitpierre D."/>
            <person name="Requena N."/>
            <person name="Rosikiewicz P."/>
            <person name="Riley R."/>
            <person name="Saito K."/>
            <person name="San Clemente H."/>
            <person name="Shapiro H."/>
            <person name="van Tuinen D."/>
            <person name="Becard G."/>
            <person name="Bonfante P."/>
            <person name="Paszkowski U."/>
            <person name="Shachar-Hill Y.Y."/>
            <person name="Tuskan G.A."/>
            <person name="Young P.W."/>
            <person name="Sanders I.R."/>
            <person name="Henrissat B."/>
            <person name="Rensing S.A."/>
            <person name="Grigoriev I.V."/>
            <person name="Corradi N."/>
            <person name="Roux C."/>
            <person name="Martin F."/>
        </authorList>
    </citation>
    <scope>NUCLEOTIDE SEQUENCE [LARGE SCALE GENOMIC DNA]</scope>
    <source>
        <strain evidence="2 3">DAOM 197198</strain>
    </source>
</reference>
<dbReference type="PANTHER" id="PTHR47839">
    <property type="entry name" value="DOMAIN PROTEIN, PUTATIVE (AFU_ORTHOLOGUE AFUA_6G04830)-RELATED"/>
    <property type="match status" value="1"/>
</dbReference>
<dbReference type="NCBIfam" id="NF047352">
    <property type="entry name" value="P_loop_sacsin"/>
    <property type="match status" value="1"/>
</dbReference>
<dbReference type="Gene3D" id="3.30.565.10">
    <property type="entry name" value="Histidine kinase-like ATPase, C-terminal domain"/>
    <property type="match status" value="1"/>
</dbReference>
<evidence type="ECO:0000313" key="2">
    <source>
        <dbReference type="EMBL" id="POG82956.1"/>
    </source>
</evidence>
<dbReference type="PANTHER" id="PTHR47839:SF1">
    <property type="entry name" value="DOMAIN PROTEIN, PUTATIVE (AFU_ORTHOLOGUE AFUA_6G04830)-RELATED"/>
    <property type="match status" value="1"/>
</dbReference>
<dbReference type="EMBL" id="AUPC02000002">
    <property type="protein sequence ID" value="POG82956.1"/>
    <property type="molecule type" value="Genomic_DNA"/>
</dbReference>
<name>A0A2H5TWX8_RHIID</name>
<accession>A0A2H5TWX8</accession>
<dbReference type="VEuPathDB" id="FungiDB:RhiirFUN_026670"/>
<sequence>MSLDSVRNHILSNSSEGRVEVNQRDLIYKILARYSCKFVIFRELMQNSDDAESSSVKILFETDGNKITKIIFKNNGFIFRAEDWNRLVKIAEGNPDEQKIGAFGVGFYSVFSVTETPFVSSGGQGMAFYWRGNQLYTKQGPTDDDDKDWTTFFMDTREPLDIPNIEEFTRFLVNSLGSTENLQDVSLYIDDTLIAQLSKKVHKPKLIDIASGFNTFSPKKMFHLTSVDFRRVKLDVMRLLIPTKINIKQLRSNMYQKEVSTIVFRIANGHLDVNVNDEFSTKMERVTKKKSPNKTSIQMIFTEFNELDSPIDYIKNLSPIYKDLISYPEQGKVYIGFPTNQTTGSCSHLAARVIPTMERELIDFAEPTLAEYNNEMLCLAGTLSRILYENEMVQMLHQYNGNISLDVEDNEETNRPKKRASKKKSLYKWLVKRFKSSNRTPIVQSAPPYREWLEKWAVYAISHFTYNTSTPNTQVSTIAETQFSNCLKQNMLILSTNGILPISDVRLPNPEMVEFIKTVPLVPENLLEQCNTFFAKAKDTKLIEELGFKDILVELKSRAFSENEIIKLLKWWISYLSKGNTFDTQLLKFARIGDSSQTLSAIKFYLNPDKIPLDISIPFKVLPYNISRNFTDHELKNSLKWTELSLVDWAKFIVNHPELESDPEFAEKVHHVLAKNLASISPQDKETIRQLFVKKRCIPTKFGMKAPKKTYFHGVDIFPSLPTIKFQNFTSSIQLLMEHFGVHKVIKLKLILERLVSQEDCDYIQVLQYLASVSDDLKESDMNKLKNNPIWPRENLLGTQSNGKIQRFVANDLHIPSRLYRELGLPIIDWKVGWSNKSIEGKFLISLGLQEYPKLDTILRLAAPPTNPEIRELALQYFIDKFDKYSEVFYVPENIDIAFLPCSNSNTYATPSECFTNDKCMIMDFQIIRKDLIPEAKKLGVRQQPNREEFIKMLTENPPKTESKAKEVFEYLNAKKELFTDADWKTLNNSNIIPIRVESQHDVITDELLKPRDCFLKLKEESLNNFFPYVDFGTKANEFLAKCGAKEPSSADFAEISIDSSHELWNLYLDNYLEILRRIDPDLGTILNLITNPIYPEIREMSLKYFANCFHSKYSQHYKPEEIDIAFLPCSNSDYYARYWECFINEECEILGFKIIREDLRSKAKDFGVRQNPYHTNLLKRLTENPPKDENKAKKIFEYLYTQKGSFTDSDWKKLEDFEFIPIQYEIRPDEFINKLIRPRDCFFELKDCLNNFFVSIDFGKKANDFLAKCGVKNEPSSQDFVNLLVNFSHELWHLYKDDVKEYLNILKKINDDLDEITPGKMNELDVLIANKLGLNSEEKNNYYLASAKEIYVNDNKIYQQAFDPLLAPKKLEPLYMKLGSKSLHNSVLKSVIPTGPIQKTRYSQQLQKIINERASLFYLNHPKEVFKYNEKWLKKLKVREIEYMETSYKLGSITINEKNNITTNIFQESKNSCILYVTPNSNLIDVSQQIANHILTSFNSKDISYFNTVLSAPLSSLTNIGIFEPKLPKFSFLNNDEQSQDYDNEDINLIKSLKNKEPITITSENTQDLRNFLQDSIKSCYSNSGNIKSSNTKHNTKTCISESQVNYCDVMPGYSIHCVGNLQKIELYVPNEVDHSEILSQSRTAPLSQFINMIKDLADIFEITSKVIRIFYDDSVNSIAFNRDGALFFNLKFYLELHEQECKTKPTIDAMTYWFMIFCHILAHNFVQLHNSEFEYYSSSLAKTYMPIFLELMNKREISVKTFSTKTFWKSFNRFLTRN</sequence>
<feature type="domain" description="Sacsin/Nov" evidence="1">
    <location>
        <begin position="26"/>
        <end position="123"/>
    </location>
</feature>
<dbReference type="Proteomes" id="UP000018888">
    <property type="component" value="Unassembled WGS sequence"/>
</dbReference>
<gene>
    <name evidence="2" type="ORF">GLOIN_2v381384</name>
</gene>